<dbReference type="AlphaFoldDB" id="A0A8S3RAE0"/>
<dbReference type="OrthoDB" id="6135363at2759"/>
<dbReference type="SMART" id="SM00336">
    <property type="entry name" value="BBOX"/>
    <property type="match status" value="1"/>
</dbReference>
<proteinExistence type="predicted"/>
<dbReference type="InterPro" id="IPR047153">
    <property type="entry name" value="TRIM45/56/19-like"/>
</dbReference>
<keyword evidence="1" id="KW-0479">Metal-binding</keyword>
<sequence length="565" mass="64064">MATSRRVVCEICEAQHITKSAIYWCPECEEGLCSICQKHHSFSKGTRNHETISIENYLKLPSSISKIATYCREHNLKYQNYCPQHDKICCAVCISELHKNCTGLQSLQEIVKFSKESAWLENIEKSLKDMRYNYESIMKDKERNLATIESQRICFYNEIKHIREKLNSHLDLLVKQIVVDLNSAEQEIKSKTETLMSQLSEKINTIESLQTSMSSVKEYATDLQTFLGSKSLESEIQREEIVFQSLIDDDSFHQTNLKSSISEKILDLLTTVKAFGSVSIETSKPSIVLKTDKEKQAQILSFVPHPFQSIENINISFKSNLSFTTGNQFNLRGFSVSHNGLMVLSDFNGKLGILHTNGTFDLIKKYSTSCNDVTFIDDTKIAVSANKMIEIIKIGSKVREKVICLCGECNGICYNNGALICNVSSKGIQEVQLCNGKITDLVIQKDLNDWSYITVHKDKIYQTASNTFVRCYTMNGVQLWEFNTKTPNRYVRGITVDISGNVYVALYKVSSILLLSSDGQRSRCVELQEMANPWRLHFNAQAKLLRVAGLDGSVLLYNILVNDFC</sequence>
<dbReference type="InterPro" id="IPR000315">
    <property type="entry name" value="Znf_B-box"/>
</dbReference>
<accession>A0A8S3RAE0</accession>
<organism evidence="3 4">
    <name type="scientific">Mytilus edulis</name>
    <name type="common">Blue mussel</name>
    <dbReference type="NCBI Taxonomy" id="6550"/>
    <lineage>
        <taxon>Eukaryota</taxon>
        <taxon>Metazoa</taxon>
        <taxon>Spiralia</taxon>
        <taxon>Lophotrochozoa</taxon>
        <taxon>Mollusca</taxon>
        <taxon>Bivalvia</taxon>
        <taxon>Autobranchia</taxon>
        <taxon>Pteriomorphia</taxon>
        <taxon>Mytilida</taxon>
        <taxon>Mytiloidea</taxon>
        <taxon>Mytilidae</taxon>
        <taxon>Mytilinae</taxon>
        <taxon>Mytilus</taxon>
    </lineage>
</organism>
<feature type="domain" description="B box-type" evidence="2">
    <location>
        <begin position="4"/>
        <end position="54"/>
    </location>
</feature>
<dbReference type="PANTHER" id="PTHR25462">
    <property type="entry name" value="BONUS, ISOFORM C-RELATED"/>
    <property type="match status" value="1"/>
</dbReference>
<dbReference type="PANTHER" id="PTHR25462:SF296">
    <property type="entry name" value="MEIOTIC P26, ISOFORM F"/>
    <property type="match status" value="1"/>
</dbReference>
<dbReference type="InterPro" id="IPR011042">
    <property type="entry name" value="6-blade_b-propeller_TolB-like"/>
</dbReference>
<keyword evidence="1" id="KW-0863">Zinc-finger</keyword>
<dbReference type="SUPFAM" id="SSF101898">
    <property type="entry name" value="NHL repeat"/>
    <property type="match status" value="1"/>
</dbReference>
<evidence type="ECO:0000313" key="3">
    <source>
        <dbReference type="EMBL" id="CAG2204791.1"/>
    </source>
</evidence>
<name>A0A8S3RAE0_MYTED</name>
<dbReference type="Gene3D" id="2.120.10.30">
    <property type="entry name" value="TolB, C-terminal domain"/>
    <property type="match status" value="1"/>
</dbReference>
<dbReference type="Proteomes" id="UP000683360">
    <property type="component" value="Unassembled WGS sequence"/>
</dbReference>
<keyword evidence="1" id="KW-0862">Zinc</keyword>
<dbReference type="EMBL" id="CAJPWZ010000983">
    <property type="protein sequence ID" value="CAG2204791.1"/>
    <property type="molecule type" value="Genomic_DNA"/>
</dbReference>
<evidence type="ECO:0000259" key="2">
    <source>
        <dbReference type="PROSITE" id="PS50119"/>
    </source>
</evidence>
<reference evidence="3" key="1">
    <citation type="submission" date="2021-03" db="EMBL/GenBank/DDBJ databases">
        <authorList>
            <person name="Bekaert M."/>
        </authorList>
    </citation>
    <scope>NUCLEOTIDE SEQUENCE</scope>
</reference>
<dbReference type="PROSITE" id="PS50119">
    <property type="entry name" value="ZF_BBOX"/>
    <property type="match status" value="1"/>
</dbReference>
<evidence type="ECO:0000256" key="1">
    <source>
        <dbReference type="PROSITE-ProRule" id="PRU00024"/>
    </source>
</evidence>
<protein>
    <recommendedName>
        <fullName evidence="2">B box-type domain-containing protein</fullName>
    </recommendedName>
</protein>
<dbReference type="GO" id="GO:0008270">
    <property type="term" value="F:zinc ion binding"/>
    <property type="evidence" value="ECO:0007669"/>
    <property type="project" value="UniProtKB-KW"/>
</dbReference>
<dbReference type="Gene3D" id="3.30.160.60">
    <property type="entry name" value="Classic Zinc Finger"/>
    <property type="match status" value="1"/>
</dbReference>
<keyword evidence="4" id="KW-1185">Reference proteome</keyword>
<comment type="caution">
    <text evidence="3">The sequence shown here is derived from an EMBL/GenBank/DDBJ whole genome shotgun (WGS) entry which is preliminary data.</text>
</comment>
<gene>
    <name evidence="3" type="ORF">MEDL_19177</name>
</gene>
<dbReference type="CDD" id="cd19757">
    <property type="entry name" value="Bbox1"/>
    <property type="match status" value="1"/>
</dbReference>
<evidence type="ECO:0000313" key="4">
    <source>
        <dbReference type="Proteomes" id="UP000683360"/>
    </source>
</evidence>